<dbReference type="InterPro" id="IPR001279">
    <property type="entry name" value="Metallo-B-lactamas"/>
</dbReference>
<comment type="similarity">
    <text evidence="1">Belongs to the metallo-beta-lactamase superfamily.</text>
</comment>
<dbReference type="InterPro" id="IPR036866">
    <property type="entry name" value="RibonucZ/Hydroxyglut_hydro"/>
</dbReference>
<proteinExistence type="inferred from homology"/>
<dbReference type="GO" id="GO:0016787">
    <property type="term" value="F:hydrolase activity"/>
    <property type="evidence" value="ECO:0007669"/>
    <property type="project" value="UniProtKB-KW"/>
</dbReference>
<feature type="chain" id="PRO_5013358116" description="Metallo-beta-lactamase domain-containing protein" evidence="5">
    <location>
        <begin position="21"/>
        <end position="292"/>
    </location>
</feature>
<organism evidence="7 8">
    <name type="scientific">Moritella viscosa</name>
    <dbReference type="NCBI Taxonomy" id="80854"/>
    <lineage>
        <taxon>Bacteria</taxon>
        <taxon>Pseudomonadati</taxon>
        <taxon>Pseudomonadota</taxon>
        <taxon>Gammaproteobacteria</taxon>
        <taxon>Alteromonadales</taxon>
        <taxon>Moritellaceae</taxon>
        <taxon>Moritella</taxon>
    </lineage>
</organism>
<dbReference type="RefSeq" id="WP_075496772.1">
    <property type="nucleotide sequence ID" value="NZ_CAWRBC010000065.1"/>
</dbReference>
<feature type="signal peptide" evidence="5">
    <location>
        <begin position="1"/>
        <end position="20"/>
    </location>
</feature>
<gene>
    <name evidence="7" type="ORF">NVI5450_0608</name>
</gene>
<dbReference type="SUPFAM" id="SSF56281">
    <property type="entry name" value="Metallo-hydrolase/oxidoreductase"/>
    <property type="match status" value="1"/>
</dbReference>
<evidence type="ECO:0000313" key="7">
    <source>
        <dbReference type="EMBL" id="SGY86348.1"/>
    </source>
</evidence>
<feature type="domain" description="Metallo-beta-lactamase" evidence="6">
    <location>
        <begin position="55"/>
        <end position="276"/>
    </location>
</feature>
<dbReference type="SMART" id="SM00849">
    <property type="entry name" value="Lactamase_B"/>
    <property type="match status" value="1"/>
</dbReference>
<evidence type="ECO:0000256" key="1">
    <source>
        <dbReference type="ARBA" id="ARBA00007749"/>
    </source>
</evidence>
<dbReference type="OrthoDB" id="9815874at2"/>
<keyword evidence="2" id="KW-0479">Metal-binding</keyword>
<evidence type="ECO:0000259" key="6">
    <source>
        <dbReference type="SMART" id="SM00849"/>
    </source>
</evidence>
<evidence type="ECO:0000256" key="3">
    <source>
        <dbReference type="ARBA" id="ARBA00022801"/>
    </source>
</evidence>
<evidence type="ECO:0000256" key="2">
    <source>
        <dbReference type="ARBA" id="ARBA00022723"/>
    </source>
</evidence>
<dbReference type="Pfam" id="PF00753">
    <property type="entry name" value="Lactamase_B"/>
    <property type="match status" value="1"/>
</dbReference>
<dbReference type="AlphaFoldDB" id="A0A1K9YZJ2"/>
<dbReference type="PANTHER" id="PTHR42978:SF3">
    <property type="entry name" value="BLR3078 PROTEIN"/>
    <property type="match status" value="1"/>
</dbReference>
<sequence length="292" mass="32604">MKNIAVIVIIASVFTFSLNAATKVNFSVINTGQSASSSEGFIVSGGDWFKKRQLEHNAVLIQHEQGDLLIDTGLGKDVDKQVAAMSWLDQQLFAYTKAVPVIDQLQKQGYDFKRLKAIIPTHLHWDHVSGIEDFIALNTPVWVQKNELETAKKHAPPAFIQSQFDDPAINWNFISLNKKNVLGFSASLDIFDDGSVILIDLSGHTHGQIGVLVNNEYLFIGDSTWSIKGVKNNVGRSGLVKWLVDLNYDQQQSDNMVKKLHQLTIQNKKLVIVPAHDEIVAATLPRYPKFLM</sequence>
<keyword evidence="5" id="KW-0732">Signal</keyword>
<dbReference type="EMBL" id="FPLD01000021">
    <property type="protein sequence ID" value="SGY86348.1"/>
    <property type="molecule type" value="Genomic_DNA"/>
</dbReference>
<dbReference type="GO" id="GO:0046872">
    <property type="term" value="F:metal ion binding"/>
    <property type="evidence" value="ECO:0007669"/>
    <property type="project" value="UniProtKB-KW"/>
</dbReference>
<protein>
    <recommendedName>
        <fullName evidence="6">Metallo-beta-lactamase domain-containing protein</fullName>
    </recommendedName>
</protein>
<name>A0A1K9YZJ2_9GAMM</name>
<dbReference type="CDD" id="cd07730">
    <property type="entry name" value="metallo-hydrolase-like_MBL-fold"/>
    <property type="match status" value="1"/>
</dbReference>
<evidence type="ECO:0000256" key="5">
    <source>
        <dbReference type="SAM" id="SignalP"/>
    </source>
</evidence>
<dbReference type="PANTHER" id="PTHR42978">
    <property type="entry name" value="QUORUM-QUENCHING LACTONASE YTNP-RELATED-RELATED"/>
    <property type="match status" value="1"/>
</dbReference>
<reference evidence="7 8" key="1">
    <citation type="submission" date="2016-11" db="EMBL/GenBank/DDBJ databases">
        <authorList>
            <person name="Jaros S."/>
            <person name="Januszkiewicz K."/>
            <person name="Wedrychowicz H."/>
        </authorList>
    </citation>
    <scope>NUCLEOTIDE SEQUENCE [LARGE SCALE GENOMIC DNA]</scope>
    <source>
        <strain evidence="7">NVI 5450</strain>
    </source>
</reference>
<evidence type="ECO:0000313" key="8">
    <source>
        <dbReference type="Proteomes" id="UP000183794"/>
    </source>
</evidence>
<accession>A0A1K9YZJ2</accession>
<dbReference type="Gene3D" id="3.60.15.10">
    <property type="entry name" value="Ribonuclease Z/Hydroxyacylglutathione hydrolase-like"/>
    <property type="match status" value="1"/>
</dbReference>
<dbReference type="Proteomes" id="UP000183794">
    <property type="component" value="Unassembled WGS sequence"/>
</dbReference>
<dbReference type="InterPro" id="IPR051013">
    <property type="entry name" value="MBL_superfamily_lactonases"/>
</dbReference>
<keyword evidence="3" id="KW-0378">Hydrolase</keyword>
<evidence type="ECO:0000256" key="4">
    <source>
        <dbReference type="ARBA" id="ARBA00022833"/>
    </source>
</evidence>
<keyword evidence="4" id="KW-0862">Zinc</keyword>